<evidence type="ECO:0000313" key="2">
    <source>
        <dbReference type="Proteomes" id="UP000076394"/>
    </source>
</evidence>
<protein>
    <submittedName>
        <fullName evidence="1">AbrB family transcriptional regulator</fullName>
    </submittedName>
</protein>
<sequence length="58" mass="6570">MPLLVERKLFKIGEGGFAVTLPKAWINYHRLKPGDTVEVVVDGDLIIRVKVKPEEKLI</sequence>
<dbReference type="RefSeq" id="WP_012984043.1">
    <property type="nucleotide sequence ID" value="NZ_CP011127.1"/>
</dbReference>
<reference evidence="1 2" key="1">
    <citation type="submission" date="2015-03" db="EMBL/GenBank/DDBJ databases">
        <title>Genomic characterization of Dehalococcoides mccartyi strain 11a5, an unusal plasmid-containing chloroethene dechlorinator.</title>
        <authorList>
            <person name="Zhao S."/>
            <person name="Ding C."/>
            <person name="He J."/>
        </authorList>
    </citation>
    <scope>NUCLEOTIDE SEQUENCE [LARGE SCALE GENOMIC DNA]</scope>
    <source>
        <strain evidence="1 2">11a5</strain>
    </source>
</reference>
<proteinExistence type="predicted"/>
<dbReference type="Proteomes" id="UP000076394">
    <property type="component" value="Chromosome"/>
</dbReference>
<dbReference type="InterPro" id="IPR037914">
    <property type="entry name" value="SpoVT-AbrB_sf"/>
</dbReference>
<dbReference type="SUPFAM" id="SSF89447">
    <property type="entry name" value="AbrB/MazE/MraZ-like"/>
    <property type="match status" value="1"/>
</dbReference>
<dbReference type="InterPro" id="IPR007159">
    <property type="entry name" value="SpoVT-AbrB_dom"/>
</dbReference>
<name>A0A142V870_9CHLR</name>
<dbReference type="SMART" id="SM00966">
    <property type="entry name" value="SpoVT_AbrB"/>
    <property type="match status" value="1"/>
</dbReference>
<dbReference type="OrthoDB" id="9864872at2"/>
<organism evidence="1 2">
    <name type="scientific">Dehalococcoides mccartyi</name>
    <dbReference type="NCBI Taxonomy" id="61435"/>
    <lineage>
        <taxon>Bacteria</taxon>
        <taxon>Bacillati</taxon>
        <taxon>Chloroflexota</taxon>
        <taxon>Dehalococcoidia</taxon>
        <taxon>Dehalococcoidales</taxon>
        <taxon>Dehalococcoidaceae</taxon>
        <taxon>Dehalococcoides</taxon>
    </lineage>
</organism>
<gene>
    <name evidence="1" type="ORF">Dm11a5_0131</name>
</gene>
<dbReference type="PATRIC" id="fig|61435.8.peg.130"/>
<evidence type="ECO:0000313" key="1">
    <source>
        <dbReference type="EMBL" id="AMU85962.1"/>
    </source>
</evidence>
<dbReference type="EMBL" id="CP011127">
    <property type="protein sequence ID" value="AMU85962.1"/>
    <property type="molecule type" value="Genomic_DNA"/>
</dbReference>
<dbReference type="AlphaFoldDB" id="A0A142V870"/>
<dbReference type="GO" id="GO:0003677">
    <property type="term" value="F:DNA binding"/>
    <property type="evidence" value="ECO:0007669"/>
    <property type="project" value="InterPro"/>
</dbReference>
<accession>A0A142V870</accession>
<dbReference type="Pfam" id="PF04014">
    <property type="entry name" value="MazE_antitoxin"/>
    <property type="match status" value="1"/>
</dbReference>
<dbReference type="Gene3D" id="2.10.260.10">
    <property type="match status" value="1"/>
</dbReference>